<evidence type="ECO:0000256" key="1">
    <source>
        <dbReference type="SAM" id="MobiDB-lite"/>
    </source>
</evidence>
<dbReference type="KEGG" id="pti:PHATRDRAFT_33955"/>
<name>B7FUB8_PHATC</name>
<dbReference type="PANTHER" id="PTHR32251:SF15">
    <property type="entry name" value="3-OXO-5-ALPHA-STEROID 4-DEHYDROGENASE (DUF1295)"/>
    <property type="match status" value="1"/>
</dbReference>
<dbReference type="eggNOG" id="KOG4650">
    <property type="taxonomic scope" value="Eukaryota"/>
</dbReference>
<evidence type="ECO:0000256" key="3">
    <source>
        <dbReference type="SAM" id="SignalP"/>
    </source>
</evidence>
<dbReference type="OrthoDB" id="201504at2759"/>
<dbReference type="AlphaFoldDB" id="B7FUB8"/>
<dbReference type="EMBL" id="CM000607">
    <property type="protein sequence ID" value="EEC49959.1"/>
    <property type="molecule type" value="Genomic_DNA"/>
</dbReference>
<dbReference type="InterPro" id="IPR010721">
    <property type="entry name" value="UstE-like"/>
</dbReference>
<dbReference type="PANTHER" id="PTHR32251">
    <property type="entry name" value="3-OXO-5-ALPHA-STEROID 4-DEHYDROGENASE"/>
    <property type="match status" value="1"/>
</dbReference>
<dbReference type="InParanoid" id="B7FUB8"/>
<sequence length="488" mass="55519">MKRRIIFVVLWWSQQSFDVSAIEDFFRIQSRRPRTLLAAQTNIAASIAGLRGGNNEIPNVEYDEITAIKKSREQSAETKATSINIPDAIARDPATESPQPTSSDEASGKAAVSKQTTSNKSTTFVPKRHTLPSLPSYWKRHGKIWKDQVASMQLSAKPLQLSMQQSWQVAERHSTQFVSTMAASIIAVFIKKQCDISFGRLYALALLGSSVGFYLFLYFISVGYALGVALPVTVALFCYKRHTVVNLSTTLHSLFVSFWGLRLLVFLLWREYINWPALHRKVVQVNESQSPSTIEKAMGWLLYSLLYICMLSPCWFRLQENRMNGTWSNILLAVQLSGLVLESVADIQKSFFKVSAPSNRYEWCHQGLWKWSTHPNYLGEWLFWLGTYLGGWSTKTSFVQWLVMSTGFAFLTWVLRGATMSLEQKYGDKYGKNPAYIGFTESHTFWGPAFWTRSFQPTAADTDPVVQVVLEEEMPDNEEETILKKEQP</sequence>
<feature type="region of interest" description="Disordered" evidence="1">
    <location>
        <begin position="73"/>
        <end position="127"/>
    </location>
</feature>
<proteinExistence type="predicted"/>
<reference evidence="5" key="2">
    <citation type="submission" date="2008-08" db="EMBL/GenBank/DDBJ databases">
        <authorList>
            <consortium name="Diatom Consortium"/>
            <person name="Grigoriev I."/>
            <person name="Grimwood J."/>
            <person name="Kuo A."/>
            <person name="Otillar R.P."/>
            <person name="Salamov A."/>
            <person name="Detter J.C."/>
            <person name="Lindquist E."/>
            <person name="Shapiro H."/>
            <person name="Lucas S."/>
            <person name="Glavina del Rio T."/>
            <person name="Pitluck S."/>
            <person name="Rokhsar D."/>
            <person name="Bowler C."/>
        </authorList>
    </citation>
    <scope>GENOME REANNOTATION</scope>
    <source>
        <strain evidence="5">CCAP 1055/1</strain>
    </source>
</reference>
<dbReference type="RefSeq" id="XP_002178294.1">
    <property type="nucleotide sequence ID" value="XM_002178258.1"/>
</dbReference>
<feature type="transmembrane region" description="Helical" evidence="2">
    <location>
        <begin position="300"/>
        <end position="318"/>
    </location>
</feature>
<dbReference type="PaxDb" id="2850-Phatr33955"/>
<evidence type="ECO:0000313" key="4">
    <source>
        <dbReference type="EMBL" id="EEC49959.1"/>
    </source>
</evidence>
<evidence type="ECO:0000256" key="2">
    <source>
        <dbReference type="SAM" id="Phobius"/>
    </source>
</evidence>
<evidence type="ECO:0008006" key="6">
    <source>
        <dbReference type="Google" id="ProtNLM"/>
    </source>
</evidence>
<feature type="chain" id="PRO_5002852655" description="Steroid 5-alpha reductase C-terminal domain-containing protein" evidence="3">
    <location>
        <begin position="22"/>
        <end position="488"/>
    </location>
</feature>
<keyword evidence="2" id="KW-1133">Transmembrane helix</keyword>
<feature type="transmembrane region" description="Helical" evidence="2">
    <location>
        <begin position="398"/>
        <end position="415"/>
    </location>
</feature>
<dbReference type="Gene3D" id="1.20.120.1630">
    <property type="match status" value="1"/>
</dbReference>
<keyword evidence="2" id="KW-0472">Membrane</keyword>
<gene>
    <name evidence="4" type="ORF">PHATRDRAFT_33955</name>
</gene>
<feature type="transmembrane region" description="Helical" evidence="2">
    <location>
        <begin position="330"/>
        <end position="348"/>
    </location>
</feature>
<dbReference type="Pfam" id="PF06966">
    <property type="entry name" value="DUF1295"/>
    <property type="match status" value="1"/>
</dbReference>
<feature type="signal peptide" evidence="3">
    <location>
        <begin position="1"/>
        <end position="21"/>
    </location>
</feature>
<keyword evidence="2" id="KW-0812">Transmembrane</keyword>
<feature type="transmembrane region" description="Helical" evidence="2">
    <location>
        <begin position="222"/>
        <end position="239"/>
    </location>
</feature>
<feature type="compositionally biased region" description="Polar residues" evidence="1">
    <location>
        <begin position="96"/>
        <end position="105"/>
    </location>
</feature>
<feature type="compositionally biased region" description="Polar residues" evidence="1">
    <location>
        <begin position="113"/>
        <end position="124"/>
    </location>
</feature>
<dbReference type="GO" id="GO:0016020">
    <property type="term" value="C:membrane"/>
    <property type="evidence" value="ECO:0007669"/>
    <property type="project" value="TreeGrafter"/>
</dbReference>
<protein>
    <recommendedName>
        <fullName evidence="6">Steroid 5-alpha reductase C-terminal domain-containing protein</fullName>
    </recommendedName>
</protein>
<feature type="transmembrane region" description="Helical" evidence="2">
    <location>
        <begin position="251"/>
        <end position="269"/>
    </location>
</feature>
<dbReference type="Proteomes" id="UP000000759">
    <property type="component" value="Chromosome 4"/>
</dbReference>
<dbReference type="GeneID" id="7197770"/>
<keyword evidence="3" id="KW-0732">Signal</keyword>
<accession>B7FUB8</accession>
<keyword evidence="5" id="KW-1185">Reference proteome</keyword>
<dbReference type="PROSITE" id="PS50244">
    <property type="entry name" value="S5A_REDUCTASE"/>
    <property type="match status" value="1"/>
</dbReference>
<dbReference type="HOGENOM" id="CLU_559579_0_0_1"/>
<evidence type="ECO:0000313" key="5">
    <source>
        <dbReference type="Proteomes" id="UP000000759"/>
    </source>
</evidence>
<organism evidence="4 5">
    <name type="scientific">Phaeodactylum tricornutum (strain CCAP 1055/1)</name>
    <dbReference type="NCBI Taxonomy" id="556484"/>
    <lineage>
        <taxon>Eukaryota</taxon>
        <taxon>Sar</taxon>
        <taxon>Stramenopiles</taxon>
        <taxon>Ochrophyta</taxon>
        <taxon>Bacillariophyta</taxon>
        <taxon>Bacillariophyceae</taxon>
        <taxon>Bacillariophycidae</taxon>
        <taxon>Naviculales</taxon>
        <taxon>Phaeodactylaceae</taxon>
        <taxon>Phaeodactylum</taxon>
    </lineage>
</organism>
<reference evidence="4 5" key="1">
    <citation type="journal article" date="2008" name="Nature">
        <title>The Phaeodactylum genome reveals the evolutionary history of diatom genomes.</title>
        <authorList>
            <person name="Bowler C."/>
            <person name="Allen A.E."/>
            <person name="Badger J.H."/>
            <person name="Grimwood J."/>
            <person name="Jabbari K."/>
            <person name="Kuo A."/>
            <person name="Maheswari U."/>
            <person name="Martens C."/>
            <person name="Maumus F."/>
            <person name="Otillar R.P."/>
            <person name="Rayko E."/>
            <person name="Salamov A."/>
            <person name="Vandepoele K."/>
            <person name="Beszteri B."/>
            <person name="Gruber A."/>
            <person name="Heijde M."/>
            <person name="Katinka M."/>
            <person name="Mock T."/>
            <person name="Valentin K."/>
            <person name="Verret F."/>
            <person name="Berges J.A."/>
            <person name="Brownlee C."/>
            <person name="Cadoret J.P."/>
            <person name="Chiovitti A."/>
            <person name="Choi C.J."/>
            <person name="Coesel S."/>
            <person name="De Martino A."/>
            <person name="Detter J.C."/>
            <person name="Durkin C."/>
            <person name="Falciatore A."/>
            <person name="Fournet J."/>
            <person name="Haruta M."/>
            <person name="Huysman M.J."/>
            <person name="Jenkins B.D."/>
            <person name="Jiroutova K."/>
            <person name="Jorgensen R.E."/>
            <person name="Joubert Y."/>
            <person name="Kaplan A."/>
            <person name="Kroger N."/>
            <person name="Kroth P.G."/>
            <person name="La Roche J."/>
            <person name="Lindquist E."/>
            <person name="Lommer M."/>
            <person name="Martin-Jezequel V."/>
            <person name="Lopez P.J."/>
            <person name="Lucas S."/>
            <person name="Mangogna M."/>
            <person name="McGinnis K."/>
            <person name="Medlin L.K."/>
            <person name="Montsant A."/>
            <person name="Oudot-Le Secq M.P."/>
            <person name="Napoli C."/>
            <person name="Obornik M."/>
            <person name="Parker M.S."/>
            <person name="Petit J.L."/>
            <person name="Porcel B.M."/>
            <person name="Poulsen N."/>
            <person name="Robison M."/>
            <person name="Rychlewski L."/>
            <person name="Rynearson T.A."/>
            <person name="Schmutz J."/>
            <person name="Shapiro H."/>
            <person name="Siaut M."/>
            <person name="Stanley M."/>
            <person name="Sussman M.R."/>
            <person name="Taylor A.R."/>
            <person name="Vardi A."/>
            <person name="von Dassow P."/>
            <person name="Vyverman W."/>
            <person name="Willis A."/>
            <person name="Wyrwicz L.S."/>
            <person name="Rokhsar D.S."/>
            <person name="Weissenbach J."/>
            <person name="Armbrust E.V."/>
            <person name="Green B.R."/>
            <person name="Van de Peer Y."/>
            <person name="Grigoriev I.V."/>
        </authorList>
    </citation>
    <scope>NUCLEOTIDE SEQUENCE [LARGE SCALE GENOMIC DNA]</scope>
    <source>
        <strain evidence="4 5">CCAP 1055/1</strain>
    </source>
</reference>